<evidence type="ECO:0000256" key="2">
    <source>
        <dbReference type="ARBA" id="ARBA00004056"/>
    </source>
</evidence>
<protein>
    <recommendedName>
        <fullName evidence="7">N-(2-amino-2-carboxyethyl)-L-glutamate synthase</fullName>
        <ecNumber evidence="6">2.5.1.140</ecNumber>
    </recommendedName>
</protein>
<dbReference type="EMBL" id="CM000914">
    <property type="protein sequence ID" value="EFG03791.2"/>
    <property type="molecule type" value="Genomic_DNA"/>
</dbReference>
<sequence length="339" mass="35867">MTIISAPHELVNSDTYVDLRAVLDRRLYLKCEGMNFGGSVKMRAAVAMVAEAERRSLLGAGTALIESSSGNLGVALSVVAAGKGIPFTCVTDARCNPGTVAAMRALGTEVVVVEEPHAVDGFLGARLDLVRRRCAADPHLVWLNQYTNEANVRAHYEGTAPRILSAIPDLDVLFVGVGTGGTAVGCARYVRDRRGGTRVVAVDAVGSVTFGGPGGRRLIPGLGASVVPPLFDTSLFDDTVEVAEVETVRGCRLLSSHGMLFGGSTGTVVSGALDWLERNDPDRELTSVCISADMGDRYLDTVYDDAWVLKHYGPRSLEPMPGARPRARTGRTADLIGAV</sequence>
<dbReference type="RefSeq" id="WP_003954578.1">
    <property type="nucleotide sequence ID" value="NZ_CM000914.1"/>
</dbReference>
<dbReference type="GeneID" id="93733490"/>
<comment type="similarity">
    <text evidence="4">Belongs to the cysteine synthase/cystathionine beta-synthase family. SbnA subfamily.</text>
</comment>
<dbReference type="Gene3D" id="3.40.50.1100">
    <property type="match status" value="2"/>
</dbReference>
<dbReference type="PANTHER" id="PTHR10314">
    <property type="entry name" value="CYSTATHIONINE BETA-SYNTHASE"/>
    <property type="match status" value="1"/>
</dbReference>
<keyword evidence="12" id="KW-1185">Reference proteome</keyword>
<name>B5GRZ9_STRCL</name>
<dbReference type="Pfam" id="PF00291">
    <property type="entry name" value="PALP"/>
    <property type="match status" value="1"/>
</dbReference>
<keyword evidence="9" id="KW-0663">Pyridoxal phosphate</keyword>
<dbReference type="InterPro" id="IPR023927">
    <property type="entry name" value="SbnA"/>
</dbReference>
<comment type="function">
    <text evidence="2">Catalyzes the synthesis of N-((2S)-2-amino-2-carboxyethyl)-L-glutamate (ACEGA) from O-phospho-L-serine and L-glutamate. Involved in the biosynthesis of L-2,3-diaminopropionic acid (L-Dap), a precursor of staphyloferrin B and antibiotics.</text>
</comment>
<evidence type="ECO:0000256" key="4">
    <source>
        <dbReference type="ARBA" id="ARBA00008519"/>
    </source>
</evidence>
<evidence type="ECO:0000256" key="7">
    <source>
        <dbReference type="ARBA" id="ARBA00016985"/>
    </source>
</evidence>
<dbReference type="Proteomes" id="UP000002357">
    <property type="component" value="Plasmid pSCL4"/>
</dbReference>
<dbReference type="OrthoDB" id="5176350at2"/>
<dbReference type="AlphaFoldDB" id="B5GRZ9"/>
<dbReference type="SUPFAM" id="SSF53686">
    <property type="entry name" value="Tryptophan synthase beta subunit-like PLP-dependent enzymes"/>
    <property type="match status" value="1"/>
</dbReference>
<proteinExistence type="inferred from homology"/>
<evidence type="ECO:0000256" key="9">
    <source>
        <dbReference type="ARBA" id="ARBA00022898"/>
    </source>
</evidence>
<comment type="subunit">
    <text evidence="5">Homodimer.</text>
</comment>
<organism evidence="11 12">
    <name type="scientific">Streptomyces clavuligerus</name>
    <dbReference type="NCBI Taxonomy" id="1901"/>
    <lineage>
        <taxon>Bacteria</taxon>
        <taxon>Bacillati</taxon>
        <taxon>Actinomycetota</taxon>
        <taxon>Actinomycetes</taxon>
        <taxon>Kitasatosporales</taxon>
        <taxon>Streptomycetaceae</taxon>
        <taxon>Streptomyces</taxon>
    </lineage>
</organism>
<dbReference type="CDD" id="cd01561">
    <property type="entry name" value="CBS_like"/>
    <property type="match status" value="1"/>
</dbReference>
<evidence type="ECO:0000259" key="10">
    <source>
        <dbReference type="Pfam" id="PF00291"/>
    </source>
</evidence>
<dbReference type="EC" id="2.5.1.140" evidence="6"/>
<evidence type="ECO:0000256" key="3">
    <source>
        <dbReference type="ARBA" id="ARBA00004924"/>
    </source>
</evidence>
<feature type="domain" description="Tryptophan synthase beta chain-like PALP" evidence="10">
    <location>
        <begin position="23"/>
        <end position="290"/>
    </location>
</feature>
<keyword evidence="11" id="KW-0614">Plasmid</keyword>
<evidence type="ECO:0000256" key="1">
    <source>
        <dbReference type="ARBA" id="ARBA00001933"/>
    </source>
</evidence>
<evidence type="ECO:0000256" key="8">
    <source>
        <dbReference type="ARBA" id="ARBA00022679"/>
    </source>
</evidence>
<keyword evidence="8 11" id="KW-0808">Transferase</keyword>
<dbReference type="GO" id="GO:0006535">
    <property type="term" value="P:cysteine biosynthetic process from serine"/>
    <property type="evidence" value="ECO:0007669"/>
    <property type="project" value="InterPro"/>
</dbReference>
<evidence type="ECO:0000256" key="6">
    <source>
        <dbReference type="ARBA" id="ARBA00012331"/>
    </source>
</evidence>
<dbReference type="InterPro" id="IPR050214">
    <property type="entry name" value="Cys_Synth/Cystath_Beta-Synth"/>
</dbReference>
<dbReference type="InterPro" id="IPR001926">
    <property type="entry name" value="TrpB-like_PALP"/>
</dbReference>
<accession>B5GRZ9</accession>
<evidence type="ECO:0000313" key="12">
    <source>
        <dbReference type="Proteomes" id="UP000002357"/>
    </source>
</evidence>
<gene>
    <name evidence="11" type="primary">cysK2</name>
    <name evidence="11" type="ORF">SCLAV_p0300</name>
</gene>
<comment type="pathway">
    <text evidence="3">Siderophore biosynthesis.</text>
</comment>
<evidence type="ECO:0000256" key="5">
    <source>
        <dbReference type="ARBA" id="ARBA00011738"/>
    </source>
</evidence>
<geneLocation type="plasmid" evidence="11 12">
    <name>pSCL4</name>
</geneLocation>
<dbReference type="InterPro" id="IPR036052">
    <property type="entry name" value="TrpB-like_PALP_sf"/>
</dbReference>
<dbReference type="GO" id="GO:0016765">
    <property type="term" value="F:transferase activity, transferring alkyl or aryl (other than methyl) groups"/>
    <property type="evidence" value="ECO:0007669"/>
    <property type="project" value="UniProtKB-ARBA"/>
</dbReference>
<evidence type="ECO:0000313" key="11">
    <source>
        <dbReference type="EMBL" id="EFG03791.2"/>
    </source>
</evidence>
<comment type="cofactor">
    <cofactor evidence="1">
        <name>pyridoxal 5'-phosphate</name>
        <dbReference type="ChEBI" id="CHEBI:597326"/>
    </cofactor>
</comment>
<dbReference type="eggNOG" id="COG0031">
    <property type="taxonomic scope" value="Bacteria"/>
</dbReference>
<reference evidence="11 12" key="1">
    <citation type="journal article" date="2010" name="Genome Biol. Evol.">
        <title>The sequence of a 1.8-mb bacterial linear plasmid reveals a rich evolutionary reservoir of secondary metabolic pathways.</title>
        <authorList>
            <person name="Medema M.H."/>
            <person name="Trefzer A."/>
            <person name="Kovalchuk A."/>
            <person name="van den Berg M."/>
            <person name="Mueller U."/>
            <person name="Heijne W."/>
            <person name="Wu L."/>
            <person name="Alam M.T."/>
            <person name="Ronning C.M."/>
            <person name="Nierman W.C."/>
            <person name="Bovenberg R.A.L."/>
            <person name="Breitling R."/>
            <person name="Takano E."/>
        </authorList>
    </citation>
    <scope>NUCLEOTIDE SEQUENCE [LARGE SCALE GENOMIC DNA]</scope>
    <source>
        <strain evidence="12">ATCC 27064 / DSM 738 / JCM 4710 / NBRC 13307 / NCIMB 12785 / NRRL 3585 / VKM Ac-602</strain>
        <plasmid evidence="11">pSCL4</plasmid>
    </source>
</reference>
<dbReference type="NCBIfam" id="TIGR03945">
    <property type="entry name" value="PLP_SbnA_fam"/>
    <property type="match status" value="1"/>
</dbReference>
<dbReference type="PROSITE" id="PS00901">
    <property type="entry name" value="CYS_SYNTHASE"/>
    <property type="match status" value="1"/>
</dbReference>
<dbReference type="InterPro" id="IPR001216">
    <property type="entry name" value="P-phosphate_BS"/>
</dbReference>